<evidence type="ECO:0000256" key="5">
    <source>
        <dbReference type="ARBA" id="ARBA00022826"/>
    </source>
</evidence>
<evidence type="ECO:0000256" key="12">
    <source>
        <dbReference type="SAM" id="Phobius"/>
    </source>
</evidence>
<dbReference type="InterPro" id="IPR027359">
    <property type="entry name" value="Volt_channel_dom_sf"/>
</dbReference>
<dbReference type="GO" id="GO:0008076">
    <property type="term" value="C:voltage-gated potassium channel complex"/>
    <property type="evidence" value="ECO:0007669"/>
    <property type="project" value="InterPro"/>
</dbReference>
<reference evidence="14" key="1">
    <citation type="submission" date="2020-02" db="EMBL/GenBank/DDBJ databases">
        <authorList>
            <person name="Chen W.-M."/>
        </authorList>
    </citation>
    <scope>NUCLEOTIDE SEQUENCE</scope>
    <source>
        <strain evidence="14">NBD-18</strain>
    </source>
</reference>
<keyword evidence="11" id="KW-0407">Ion channel</keyword>
<dbReference type="Pfam" id="PF00520">
    <property type="entry name" value="Ion_trans"/>
    <property type="match status" value="1"/>
</dbReference>
<evidence type="ECO:0000256" key="9">
    <source>
        <dbReference type="ARBA" id="ARBA00023065"/>
    </source>
</evidence>
<keyword evidence="9" id="KW-0406">Ion transport</keyword>
<evidence type="ECO:0000313" key="14">
    <source>
        <dbReference type="EMBL" id="NDY82169.1"/>
    </source>
</evidence>
<dbReference type="AlphaFoldDB" id="A0A6B2QYG7"/>
<dbReference type="GO" id="GO:0005249">
    <property type="term" value="F:voltage-gated potassium channel activity"/>
    <property type="evidence" value="ECO:0007669"/>
    <property type="project" value="InterPro"/>
</dbReference>
<keyword evidence="5" id="KW-0631">Potassium channel</keyword>
<evidence type="ECO:0000259" key="13">
    <source>
        <dbReference type="Pfam" id="PF00520"/>
    </source>
</evidence>
<dbReference type="RefSeq" id="WP_163651492.1">
    <property type="nucleotide sequence ID" value="NZ_JAAGRN010000002.1"/>
</dbReference>
<comment type="subcellular location">
    <subcellularLocation>
        <location evidence="1">Membrane</location>
        <topology evidence="1">Multi-pass membrane protein</topology>
    </subcellularLocation>
</comment>
<dbReference type="EMBL" id="JAAGRN010000002">
    <property type="protein sequence ID" value="NDY82169.1"/>
    <property type="molecule type" value="Genomic_DNA"/>
</dbReference>
<dbReference type="InterPro" id="IPR028325">
    <property type="entry name" value="VG_K_chnl"/>
</dbReference>
<proteinExistence type="predicted"/>
<keyword evidence="8 12" id="KW-1133">Transmembrane helix</keyword>
<evidence type="ECO:0000256" key="7">
    <source>
        <dbReference type="ARBA" id="ARBA00022958"/>
    </source>
</evidence>
<feature type="transmembrane region" description="Helical" evidence="12">
    <location>
        <begin position="152"/>
        <end position="173"/>
    </location>
</feature>
<evidence type="ECO:0000256" key="8">
    <source>
        <dbReference type="ARBA" id="ARBA00022989"/>
    </source>
</evidence>
<evidence type="ECO:0000256" key="6">
    <source>
        <dbReference type="ARBA" id="ARBA00022882"/>
    </source>
</evidence>
<name>A0A6B2QYG7_9BURK</name>
<dbReference type="SUPFAM" id="SSF81324">
    <property type="entry name" value="Voltage-gated potassium channels"/>
    <property type="match status" value="1"/>
</dbReference>
<dbReference type="PRINTS" id="PR00169">
    <property type="entry name" value="KCHANNEL"/>
</dbReference>
<gene>
    <name evidence="14" type="ORF">G3I67_02885</name>
</gene>
<dbReference type="GO" id="GO:0001508">
    <property type="term" value="P:action potential"/>
    <property type="evidence" value="ECO:0007669"/>
    <property type="project" value="TreeGrafter"/>
</dbReference>
<feature type="domain" description="Ion transport" evidence="13">
    <location>
        <begin position="25"/>
        <end position="242"/>
    </location>
</feature>
<evidence type="ECO:0000256" key="2">
    <source>
        <dbReference type="ARBA" id="ARBA00022448"/>
    </source>
</evidence>
<organism evidence="14">
    <name type="scientific">Sheuella amnicola</name>
    <dbReference type="NCBI Taxonomy" id="2707330"/>
    <lineage>
        <taxon>Bacteria</taxon>
        <taxon>Pseudomonadati</taxon>
        <taxon>Pseudomonadota</taxon>
        <taxon>Betaproteobacteria</taxon>
        <taxon>Burkholderiales</taxon>
        <taxon>Alcaligenaceae</taxon>
        <taxon>Sheuella</taxon>
    </lineage>
</organism>
<evidence type="ECO:0000256" key="1">
    <source>
        <dbReference type="ARBA" id="ARBA00004141"/>
    </source>
</evidence>
<evidence type="ECO:0000256" key="4">
    <source>
        <dbReference type="ARBA" id="ARBA00022692"/>
    </source>
</evidence>
<keyword evidence="3" id="KW-0633">Potassium transport</keyword>
<evidence type="ECO:0000256" key="3">
    <source>
        <dbReference type="ARBA" id="ARBA00022538"/>
    </source>
</evidence>
<feature type="transmembrane region" description="Helical" evidence="12">
    <location>
        <begin position="180"/>
        <end position="199"/>
    </location>
</feature>
<protein>
    <submittedName>
        <fullName evidence="14">Ion transporter</fullName>
    </submittedName>
</protein>
<evidence type="ECO:0000256" key="10">
    <source>
        <dbReference type="ARBA" id="ARBA00023136"/>
    </source>
</evidence>
<keyword evidence="10 12" id="KW-0472">Membrane</keyword>
<accession>A0A6B2QYG7</accession>
<feature type="transmembrane region" description="Helical" evidence="12">
    <location>
        <begin position="56"/>
        <end position="75"/>
    </location>
</feature>
<keyword evidence="7" id="KW-0630">Potassium</keyword>
<keyword evidence="2" id="KW-0813">Transport</keyword>
<dbReference type="InterPro" id="IPR005821">
    <property type="entry name" value="Ion_trans_dom"/>
</dbReference>
<comment type="caution">
    <text evidence="14">The sequence shown here is derived from an EMBL/GenBank/DDBJ whole genome shotgun (WGS) entry which is preliminary data.</text>
</comment>
<feature type="transmembrane region" description="Helical" evidence="12">
    <location>
        <begin position="211"/>
        <end position="233"/>
    </location>
</feature>
<dbReference type="PANTHER" id="PTHR11537:SF254">
    <property type="entry name" value="POTASSIUM VOLTAGE-GATED CHANNEL PROTEIN SHAB"/>
    <property type="match status" value="1"/>
</dbReference>
<feature type="transmembrane region" description="Helical" evidence="12">
    <location>
        <begin position="26"/>
        <end position="44"/>
    </location>
</feature>
<keyword evidence="4 12" id="KW-0812">Transmembrane</keyword>
<keyword evidence="6" id="KW-0851">Voltage-gated channel</keyword>
<evidence type="ECO:0000256" key="11">
    <source>
        <dbReference type="ARBA" id="ARBA00023303"/>
    </source>
</evidence>
<dbReference type="Gene3D" id="1.20.120.350">
    <property type="entry name" value="Voltage-gated potassium channels. Chain C"/>
    <property type="match status" value="1"/>
</dbReference>
<dbReference type="Gene3D" id="1.10.287.70">
    <property type="match status" value="1"/>
</dbReference>
<sequence>MNTKNSSLKEKIHSIVFESDTQSGRLFDKAIIVLILLSLLVVMLDSVESISKKYHTIFFGLEWILTILFTAEYLARVYCAPNRLAYVLSFFGIIDLLAITPTYLTWLFPELHSLLDVRVLRLIRVFRVFKLTEYFSEYNHLAGALAASRNKILVFLSVVLMVVLVMGTFMYVVEGAEHGFTSIPVGIYWAITTMTTVGFGDLTPKTDLGRFISSIMMLMGWGTLAVPTGIVTAEMSAARARTQAATRICQTCGSKGHELTDKFCRDCGSRFG</sequence>
<feature type="transmembrane region" description="Helical" evidence="12">
    <location>
        <begin position="87"/>
        <end position="108"/>
    </location>
</feature>
<dbReference type="PANTHER" id="PTHR11537">
    <property type="entry name" value="VOLTAGE-GATED POTASSIUM CHANNEL"/>
    <property type="match status" value="1"/>
</dbReference>